<keyword evidence="3" id="KW-1185">Reference proteome</keyword>
<evidence type="ECO:0000256" key="1">
    <source>
        <dbReference type="SAM" id="MobiDB-lite"/>
    </source>
</evidence>
<evidence type="ECO:0000313" key="3">
    <source>
        <dbReference type="Proteomes" id="UP000823941"/>
    </source>
</evidence>
<feature type="region of interest" description="Disordered" evidence="1">
    <location>
        <begin position="1"/>
        <end position="117"/>
    </location>
</feature>
<organism evidence="2 3">
    <name type="scientific">Plutella xylostella</name>
    <name type="common">Diamondback moth</name>
    <name type="synonym">Plutella maculipennis</name>
    <dbReference type="NCBI Taxonomy" id="51655"/>
    <lineage>
        <taxon>Eukaryota</taxon>
        <taxon>Metazoa</taxon>
        <taxon>Ecdysozoa</taxon>
        <taxon>Arthropoda</taxon>
        <taxon>Hexapoda</taxon>
        <taxon>Insecta</taxon>
        <taxon>Pterygota</taxon>
        <taxon>Neoptera</taxon>
        <taxon>Endopterygota</taxon>
        <taxon>Lepidoptera</taxon>
        <taxon>Glossata</taxon>
        <taxon>Ditrysia</taxon>
        <taxon>Yponomeutoidea</taxon>
        <taxon>Plutellidae</taxon>
        <taxon>Plutella</taxon>
    </lineage>
</organism>
<feature type="compositionally biased region" description="Basic and acidic residues" evidence="1">
    <location>
        <begin position="95"/>
        <end position="108"/>
    </location>
</feature>
<feature type="compositionally biased region" description="Pro residues" evidence="1">
    <location>
        <begin position="25"/>
        <end position="46"/>
    </location>
</feature>
<accession>A0ABQ7QUY6</accession>
<dbReference type="Proteomes" id="UP000823941">
    <property type="component" value="Chromosome 8"/>
</dbReference>
<feature type="compositionally biased region" description="Low complexity" evidence="1">
    <location>
        <begin position="84"/>
        <end position="94"/>
    </location>
</feature>
<evidence type="ECO:0000313" key="2">
    <source>
        <dbReference type="EMBL" id="KAG7308843.1"/>
    </source>
</evidence>
<protein>
    <submittedName>
        <fullName evidence="2">Uncharacterized protein</fullName>
    </submittedName>
</protein>
<proteinExistence type="predicted"/>
<name>A0ABQ7QUY6_PLUXY</name>
<comment type="caution">
    <text evidence="2">The sequence shown here is derived from an EMBL/GenBank/DDBJ whole genome shotgun (WGS) entry which is preliminary data.</text>
</comment>
<dbReference type="EMBL" id="JAHIBW010000008">
    <property type="protein sequence ID" value="KAG7308843.1"/>
    <property type="molecule type" value="Genomic_DNA"/>
</dbReference>
<reference evidence="2 3" key="1">
    <citation type="submission" date="2021-06" db="EMBL/GenBank/DDBJ databases">
        <title>A haploid diamondback moth (Plutella xylostella L.) genome assembly resolves 31 chromosomes and identifies a diamide resistance mutation.</title>
        <authorList>
            <person name="Ward C.M."/>
            <person name="Perry K.D."/>
            <person name="Baker G."/>
            <person name="Powis K."/>
            <person name="Heckel D.G."/>
            <person name="Baxter S.W."/>
        </authorList>
    </citation>
    <scope>NUCLEOTIDE SEQUENCE [LARGE SCALE GENOMIC DNA]</scope>
    <source>
        <strain evidence="2 3">LV</strain>
        <tissue evidence="2">Single pupa</tissue>
    </source>
</reference>
<feature type="compositionally biased region" description="Polar residues" evidence="1">
    <location>
        <begin position="48"/>
        <end position="70"/>
    </location>
</feature>
<sequence length="147" mass="16575">MSRRPTPGTTNARGTPPVPHQILSPAPPPPPPDQPPPRLPFHPRQPPTNLQRNLACFPQSNEPPAKSSATAALRPRRRIEESSRGPSRTQSSTQRSRDKFPRPLELETLHSNAAGREKEIVKQNFLYENLHPRFQTHSPSLDALWLR</sequence>
<gene>
    <name evidence="2" type="ORF">JYU34_006098</name>
</gene>